<feature type="transmembrane region" description="Helical" evidence="2">
    <location>
        <begin position="80"/>
        <end position="101"/>
    </location>
</feature>
<evidence type="ECO:0000256" key="1">
    <source>
        <dbReference type="SAM" id="MobiDB-lite"/>
    </source>
</evidence>
<feature type="transmembrane region" description="Helical" evidence="2">
    <location>
        <begin position="107"/>
        <end position="130"/>
    </location>
</feature>
<keyword evidence="2" id="KW-0472">Membrane</keyword>
<keyword evidence="2" id="KW-0812">Transmembrane</keyword>
<feature type="compositionally biased region" description="Polar residues" evidence="1">
    <location>
        <begin position="209"/>
        <end position="223"/>
    </location>
</feature>
<feature type="transmembrane region" description="Helical" evidence="2">
    <location>
        <begin position="47"/>
        <end position="68"/>
    </location>
</feature>
<sequence>MNSNKYINAMRKVATIEHLVDGVMVVFALASIGNISEYMKGHGHNPVTAYGVGIALGLGLVAISIMLARTPTDDRRTFGSMLAATLAVGLLSGTVQALAYYEHTANIWTACLQGYGFPLIGECLLAVAMAMHTASERKRRARLADDGMEERINDAISEALANIDISGMQAHIEKQAAVILKHKMAEIVARRVGQSTANPLSRTGDDAHQITTNGEDSTPTFGPQNLPAANDVRRQLVEERRAAIVQLCESYGAMGAPDLVKRLRDDRGIIASTQTVRDDCNALVDDGQLVAVGRKWDAPRTISAALPTAPAPVLNGNGQH</sequence>
<name>L7VZ70_9BACT</name>
<keyword evidence="2" id="KW-1133">Transmembrane helix</keyword>
<protein>
    <submittedName>
        <fullName evidence="3">Uncharacterized protein</fullName>
    </submittedName>
</protein>
<accession>L7VZ70</accession>
<evidence type="ECO:0000256" key="2">
    <source>
        <dbReference type="SAM" id="Phobius"/>
    </source>
</evidence>
<proteinExistence type="predicted"/>
<feature type="region of interest" description="Disordered" evidence="1">
    <location>
        <begin position="196"/>
        <end position="226"/>
    </location>
</feature>
<dbReference type="EMBL" id="JX649899">
    <property type="protein sequence ID" value="AGC72353.1"/>
    <property type="molecule type" value="Genomic_DNA"/>
</dbReference>
<dbReference type="AlphaFoldDB" id="L7VZ70"/>
<feature type="transmembrane region" description="Helical" evidence="2">
    <location>
        <begin position="12"/>
        <end position="35"/>
    </location>
</feature>
<reference evidence="3" key="1">
    <citation type="submission" date="2012-09" db="EMBL/GenBank/DDBJ databases">
        <title>Metagenomic Characterization of a Microbial Community in Wastewater Detects High Levels of Antibiotic Resistance.</title>
        <authorList>
            <person name="Abrams M."/>
            <person name="Caldwell A."/>
            <person name="Vandaei E."/>
            <person name="Lee W."/>
            <person name="Perrott J."/>
            <person name="Khan S.Y."/>
            <person name="Ta J."/>
            <person name="Romero D."/>
            <person name="Nguyen V."/>
            <person name="Pourmand N."/>
            <person name="Ouverney C.C."/>
        </authorList>
    </citation>
    <scope>NUCLEOTIDE SEQUENCE</scope>
</reference>
<organism evidence="3">
    <name type="scientific">uncultured bacterium A1Q1_fos_2004</name>
    <dbReference type="NCBI Taxonomy" id="1256557"/>
    <lineage>
        <taxon>Bacteria</taxon>
        <taxon>environmental samples</taxon>
    </lineage>
</organism>
<evidence type="ECO:0000313" key="3">
    <source>
        <dbReference type="EMBL" id="AGC72353.1"/>
    </source>
</evidence>